<dbReference type="Proteomes" id="UP000321328">
    <property type="component" value="Unassembled WGS sequence"/>
</dbReference>
<dbReference type="EMBL" id="BJVI01000051">
    <property type="protein sequence ID" value="GEL19961.1"/>
    <property type="molecule type" value="Genomic_DNA"/>
</dbReference>
<gene>
    <name evidence="1" type="ORF">PA7_37980</name>
</gene>
<accession>A0A511D5B0</accession>
<keyword evidence="2" id="KW-1185">Reference proteome</keyword>
<dbReference type="RefSeq" id="WP_028931811.1">
    <property type="nucleotide sequence ID" value="NZ_AUII01000039.1"/>
</dbReference>
<comment type="caution">
    <text evidence="1">The sequence shown here is derived from an EMBL/GenBank/DDBJ whole genome shotgun (WGS) entry which is preliminary data.</text>
</comment>
<proteinExistence type="predicted"/>
<reference evidence="1 2" key="1">
    <citation type="submission" date="2019-07" db="EMBL/GenBank/DDBJ databases">
        <title>Whole genome shotgun sequence of Pseudonocardia asaccharolytica NBRC 16224.</title>
        <authorList>
            <person name="Hosoyama A."/>
            <person name="Uohara A."/>
            <person name="Ohji S."/>
            <person name="Ichikawa N."/>
        </authorList>
    </citation>
    <scope>NUCLEOTIDE SEQUENCE [LARGE SCALE GENOMIC DNA]</scope>
    <source>
        <strain evidence="1 2">NBRC 16224</strain>
    </source>
</reference>
<evidence type="ECO:0000313" key="2">
    <source>
        <dbReference type="Proteomes" id="UP000321328"/>
    </source>
</evidence>
<name>A0A511D5B0_9PSEU</name>
<evidence type="ECO:0000313" key="1">
    <source>
        <dbReference type="EMBL" id="GEL19961.1"/>
    </source>
</evidence>
<organism evidence="1 2">
    <name type="scientific">Pseudonocardia asaccharolytica DSM 44247 = NBRC 16224</name>
    <dbReference type="NCBI Taxonomy" id="1123024"/>
    <lineage>
        <taxon>Bacteria</taxon>
        <taxon>Bacillati</taxon>
        <taxon>Actinomycetota</taxon>
        <taxon>Actinomycetes</taxon>
        <taxon>Pseudonocardiales</taxon>
        <taxon>Pseudonocardiaceae</taxon>
        <taxon>Pseudonocardia</taxon>
    </lineage>
</organism>
<dbReference type="AlphaFoldDB" id="A0A511D5B0"/>
<sequence>MIRLCERCYSPIERGEDHVRLAHIDGAQADGTLSWCYSYLHTAACCAVAGERSAAEPPDTGDWNPVRRAFSPAAARWAARSAPRSARAGRGR</sequence>
<protein>
    <submittedName>
        <fullName evidence="1">Uncharacterized protein</fullName>
    </submittedName>
</protein>
<dbReference type="OrthoDB" id="3579029at2"/>